<evidence type="ECO:0000256" key="6">
    <source>
        <dbReference type="ARBA" id="ARBA00022801"/>
    </source>
</evidence>
<evidence type="ECO:0000256" key="11">
    <source>
        <dbReference type="RuleBase" id="RU003355"/>
    </source>
</evidence>
<feature type="compositionally biased region" description="Basic and acidic residues" evidence="12">
    <location>
        <begin position="449"/>
        <end position="458"/>
    </location>
</feature>
<dbReference type="InterPro" id="IPR022398">
    <property type="entry name" value="Peptidase_S8_His-AS"/>
</dbReference>
<keyword evidence="3" id="KW-1003">Cell membrane</keyword>
<organism evidence="16 17">
    <name type="scientific">Rhodococcoides kroppenstedtii</name>
    <dbReference type="NCBI Taxonomy" id="293050"/>
    <lineage>
        <taxon>Bacteria</taxon>
        <taxon>Bacillati</taxon>
        <taxon>Actinomycetota</taxon>
        <taxon>Actinomycetes</taxon>
        <taxon>Mycobacteriales</taxon>
        <taxon>Nocardiaceae</taxon>
        <taxon>Rhodococcoides</taxon>
    </lineage>
</organism>
<reference evidence="16 17" key="1">
    <citation type="submission" date="2020-06" db="EMBL/GenBank/DDBJ databases">
        <title>Taxonomy, biology and ecology of Rhodococcus bacteria occurring in California pistachio and other woody hosts as revealed by genome sequence analyses.</title>
        <authorList>
            <person name="Gai Y."/>
            <person name="Riely B."/>
        </authorList>
    </citation>
    <scope>NUCLEOTIDE SEQUENCE [LARGE SCALE GENOMIC DNA]</scope>
    <source>
        <strain evidence="16 17">BP-284</strain>
    </source>
</reference>
<evidence type="ECO:0000256" key="8">
    <source>
        <dbReference type="ARBA" id="ARBA00022989"/>
    </source>
</evidence>
<name>A0ABS7NNU5_9NOCA</name>
<dbReference type="InterPro" id="IPR015500">
    <property type="entry name" value="Peptidase_S8_subtilisin-rel"/>
</dbReference>
<dbReference type="PANTHER" id="PTHR43806:SF11">
    <property type="entry name" value="CEREVISIN-RELATED"/>
    <property type="match status" value="1"/>
</dbReference>
<evidence type="ECO:0000256" key="2">
    <source>
        <dbReference type="ARBA" id="ARBA00011073"/>
    </source>
</evidence>
<dbReference type="InterPro" id="IPR036852">
    <property type="entry name" value="Peptidase_S8/S53_dom_sf"/>
</dbReference>
<keyword evidence="8 13" id="KW-1133">Transmembrane helix</keyword>
<feature type="transmembrane region" description="Helical" evidence="13">
    <location>
        <begin position="420"/>
        <end position="444"/>
    </location>
</feature>
<dbReference type="GO" id="GO:0006508">
    <property type="term" value="P:proteolysis"/>
    <property type="evidence" value="ECO:0007669"/>
    <property type="project" value="UniProtKB-KW"/>
</dbReference>
<feature type="chain" id="PRO_5047527804" evidence="14">
    <location>
        <begin position="28"/>
        <end position="468"/>
    </location>
</feature>
<comment type="caution">
    <text evidence="16">The sequence shown here is derived from an EMBL/GenBank/DDBJ whole genome shotgun (WGS) entry which is preliminary data.</text>
</comment>
<evidence type="ECO:0000256" key="10">
    <source>
        <dbReference type="PROSITE-ProRule" id="PRU01240"/>
    </source>
</evidence>
<dbReference type="PROSITE" id="PS00137">
    <property type="entry name" value="SUBTILASE_HIS"/>
    <property type="match status" value="1"/>
</dbReference>
<protein>
    <submittedName>
        <fullName evidence="16">Type VII secretion-associated serine protease mycosin</fullName>
    </submittedName>
</protein>
<dbReference type="PANTHER" id="PTHR43806">
    <property type="entry name" value="PEPTIDASE S8"/>
    <property type="match status" value="1"/>
</dbReference>
<feature type="active site" description="Charge relay system" evidence="10">
    <location>
        <position position="93"/>
    </location>
</feature>
<evidence type="ECO:0000313" key="16">
    <source>
        <dbReference type="EMBL" id="MBY6319661.1"/>
    </source>
</evidence>
<dbReference type="EMBL" id="JABUKG010000002">
    <property type="protein sequence ID" value="MBY6319661.1"/>
    <property type="molecule type" value="Genomic_DNA"/>
</dbReference>
<keyword evidence="6 10" id="KW-0378">Hydrolase</keyword>
<feature type="region of interest" description="Disordered" evidence="12">
    <location>
        <begin position="26"/>
        <end position="48"/>
    </location>
</feature>
<evidence type="ECO:0000256" key="3">
    <source>
        <dbReference type="ARBA" id="ARBA00022475"/>
    </source>
</evidence>
<dbReference type="SUPFAM" id="SSF52743">
    <property type="entry name" value="Subtilisin-like"/>
    <property type="match status" value="1"/>
</dbReference>
<keyword evidence="17" id="KW-1185">Reference proteome</keyword>
<dbReference type="InterPro" id="IPR000209">
    <property type="entry name" value="Peptidase_S8/S53_dom"/>
</dbReference>
<evidence type="ECO:0000256" key="14">
    <source>
        <dbReference type="SAM" id="SignalP"/>
    </source>
</evidence>
<evidence type="ECO:0000256" key="12">
    <source>
        <dbReference type="SAM" id="MobiDB-lite"/>
    </source>
</evidence>
<sequence length="468" mass="47138">MTTRCRQRAVLAAALVTVLTAAPTAAATPPVDPRALPTADPIGPDEPTEQRTACATVAEAVFPTVPPPAQRDLRFADVWHLTRGAGQLVAVIDTGVARHPSLPGLRAGGDYVDATGDGTQDCDAHGTVVAGLIAARDDASSGFAGGAPDARVLSIRQSSSAFAAVRSEPDAEDGSTSSGYGNVDTMARAVVAAADAGATVVNISEVACARAGSPLGDSALGAAVRYAAVEKDVVVVAAAGNLDGRRCRDRNDVVRGPRADDAPVRTVASPAWFDDYVLTVASVDPDGRPSAFTLGGPWVDVAAPGTGIVSLSPTGRGSATGTIDADGRVLPFDGTSFAAPFASATAALVRSRFPSLTASEVIDRIVRTAHAPAGGVDTAVGYGTLDPVAAVTSTATDVTRQAASRPLPAVSVDPPPDRRAAVLAVSAAGACALLVALVSALRALRRQRPTDALRRQRPGDAASSGGPS</sequence>
<evidence type="ECO:0000256" key="7">
    <source>
        <dbReference type="ARBA" id="ARBA00022825"/>
    </source>
</evidence>
<dbReference type="PRINTS" id="PR00723">
    <property type="entry name" value="SUBTILISIN"/>
</dbReference>
<keyword evidence="7 10" id="KW-0720">Serine protease</keyword>
<gene>
    <name evidence="16" type="primary">mycP</name>
    <name evidence="16" type="ORF">HQ605_02370</name>
</gene>
<keyword evidence="9 13" id="KW-0472">Membrane</keyword>
<dbReference type="PROSITE" id="PS00138">
    <property type="entry name" value="SUBTILASE_SER"/>
    <property type="match status" value="1"/>
</dbReference>
<keyword evidence="14" id="KW-0732">Signal</keyword>
<comment type="subcellular location">
    <subcellularLocation>
        <location evidence="1">Cell membrane</location>
        <topology evidence="1">Single-pass membrane protein</topology>
    </subcellularLocation>
</comment>
<dbReference type="InterPro" id="IPR023834">
    <property type="entry name" value="T7SS_pept_S8A_mycosin"/>
</dbReference>
<comment type="similarity">
    <text evidence="2 10 11">Belongs to the peptidase S8 family.</text>
</comment>
<evidence type="ECO:0000256" key="4">
    <source>
        <dbReference type="ARBA" id="ARBA00022670"/>
    </source>
</evidence>
<dbReference type="NCBIfam" id="TIGR03921">
    <property type="entry name" value="T7SS_mycosin"/>
    <property type="match status" value="1"/>
</dbReference>
<dbReference type="InterPro" id="IPR050131">
    <property type="entry name" value="Peptidase_S8_subtilisin-like"/>
</dbReference>
<evidence type="ECO:0000256" key="1">
    <source>
        <dbReference type="ARBA" id="ARBA00004162"/>
    </source>
</evidence>
<dbReference type="PROSITE" id="PS00136">
    <property type="entry name" value="SUBTILASE_ASP"/>
    <property type="match status" value="1"/>
</dbReference>
<evidence type="ECO:0000259" key="15">
    <source>
        <dbReference type="Pfam" id="PF00082"/>
    </source>
</evidence>
<dbReference type="GO" id="GO:0008233">
    <property type="term" value="F:peptidase activity"/>
    <property type="evidence" value="ECO:0007669"/>
    <property type="project" value="UniProtKB-KW"/>
</dbReference>
<evidence type="ECO:0000256" key="9">
    <source>
        <dbReference type="ARBA" id="ARBA00023136"/>
    </source>
</evidence>
<feature type="active site" description="Charge relay system" evidence="10">
    <location>
        <position position="336"/>
    </location>
</feature>
<evidence type="ECO:0000313" key="17">
    <source>
        <dbReference type="Proteomes" id="UP001520140"/>
    </source>
</evidence>
<evidence type="ECO:0000256" key="13">
    <source>
        <dbReference type="SAM" id="Phobius"/>
    </source>
</evidence>
<dbReference type="Pfam" id="PF00082">
    <property type="entry name" value="Peptidase_S8"/>
    <property type="match status" value="1"/>
</dbReference>
<accession>A0ABS7NNU5</accession>
<evidence type="ECO:0000256" key="5">
    <source>
        <dbReference type="ARBA" id="ARBA00022692"/>
    </source>
</evidence>
<dbReference type="Proteomes" id="UP001520140">
    <property type="component" value="Unassembled WGS sequence"/>
</dbReference>
<dbReference type="Gene3D" id="3.40.50.200">
    <property type="entry name" value="Peptidase S8/S53 domain"/>
    <property type="match status" value="1"/>
</dbReference>
<keyword evidence="4 10" id="KW-0645">Protease</keyword>
<dbReference type="InterPro" id="IPR023827">
    <property type="entry name" value="Peptidase_S8_Asp-AS"/>
</dbReference>
<feature type="active site" description="Charge relay system" evidence="10">
    <location>
        <position position="125"/>
    </location>
</feature>
<feature type="domain" description="Peptidase S8/S53" evidence="15">
    <location>
        <begin position="84"/>
        <end position="383"/>
    </location>
</feature>
<proteinExistence type="inferred from homology"/>
<keyword evidence="5 13" id="KW-0812">Transmembrane</keyword>
<dbReference type="InterPro" id="IPR023828">
    <property type="entry name" value="Peptidase_S8_Ser-AS"/>
</dbReference>
<feature type="signal peptide" evidence="14">
    <location>
        <begin position="1"/>
        <end position="27"/>
    </location>
</feature>
<dbReference type="RefSeq" id="WP_157889562.1">
    <property type="nucleotide sequence ID" value="NZ_JABUKE010000002.1"/>
</dbReference>
<dbReference type="PROSITE" id="PS51892">
    <property type="entry name" value="SUBTILASE"/>
    <property type="match status" value="1"/>
</dbReference>
<feature type="region of interest" description="Disordered" evidence="12">
    <location>
        <begin position="449"/>
        <end position="468"/>
    </location>
</feature>